<protein>
    <submittedName>
        <fullName evidence="1">Uncharacterized protein</fullName>
    </submittedName>
</protein>
<dbReference type="AlphaFoldDB" id="A0A6C0ASF9"/>
<reference evidence="1" key="1">
    <citation type="journal article" date="2020" name="Nature">
        <title>Giant virus diversity and host interactions through global metagenomics.</title>
        <authorList>
            <person name="Schulz F."/>
            <person name="Roux S."/>
            <person name="Paez-Espino D."/>
            <person name="Jungbluth S."/>
            <person name="Walsh D.A."/>
            <person name="Denef V.J."/>
            <person name="McMahon K.D."/>
            <person name="Konstantinidis K.T."/>
            <person name="Eloe-Fadrosh E.A."/>
            <person name="Kyrpides N.C."/>
            <person name="Woyke T."/>
        </authorList>
    </citation>
    <scope>NUCLEOTIDE SEQUENCE</scope>
    <source>
        <strain evidence="1">GVMAG-S-1101165-79</strain>
    </source>
</reference>
<accession>A0A6C0ASF9</accession>
<proteinExistence type="predicted"/>
<sequence>MLTRSQSKQSIGNTTVTRSTRTIYFLRNLPIINYFESDDEEVFNEESNTEINFSYNNDNMPGPYDDIGPYCHSEYCDYCGSGYYSGYDGYDN</sequence>
<evidence type="ECO:0000313" key="1">
    <source>
        <dbReference type="EMBL" id="QHS82231.1"/>
    </source>
</evidence>
<dbReference type="EMBL" id="MN740763">
    <property type="protein sequence ID" value="QHS82231.1"/>
    <property type="molecule type" value="Genomic_DNA"/>
</dbReference>
<name>A0A6C0ASF9_9ZZZZ</name>
<organism evidence="1">
    <name type="scientific">viral metagenome</name>
    <dbReference type="NCBI Taxonomy" id="1070528"/>
    <lineage>
        <taxon>unclassified sequences</taxon>
        <taxon>metagenomes</taxon>
        <taxon>organismal metagenomes</taxon>
    </lineage>
</organism>